<keyword evidence="1" id="KW-0472">Membrane</keyword>
<keyword evidence="1" id="KW-0812">Transmembrane</keyword>
<evidence type="ECO:0000313" key="3">
    <source>
        <dbReference type="Proteomes" id="UP000198644"/>
    </source>
</evidence>
<keyword evidence="1" id="KW-1133">Transmembrane helix</keyword>
<keyword evidence="3" id="KW-1185">Reference proteome</keyword>
<dbReference type="Proteomes" id="UP000198644">
    <property type="component" value="Unassembled WGS sequence"/>
</dbReference>
<accession>A0A1I6GK85</accession>
<organism evidence="2 3">
    <name type="scientific">Marinobacter daqiaonensis</name>
    <dbReference type="NCBI Taxonomy" id="650891"/>
    <lineage>
        <taxon>Bacteria</taxon>
        <taxon>Pseudomonadati</taxon>
        <taxon>Pseudomonadota</taxon>
        <taxon>Gammaproteobacteria</taxon>
        <taxon>Pseudomonadales</taxon>
        <taxon>Marinobacteraceae</taxon>
        <taxon>Marinobacter</taxon>
    </lineage>
</organism>
<evidence type="ECO:0000256" key="1">
    <source>
        <dbReference type="SAM" id="Phobius"/>
    </source>
</evidence>
<reference evidence="2 3" key="1">
    <citation type="submission" date="2016-10" db="EMBL/GenBank/DDBJ databases">
        <authorList>
            <person name="de Groot N.N."/>
        </authorList>
    </citation>
    <scope>NUCLEOTIDE SEQUENCE [LARGE SCALE GENOMIC DNA]</scope>
    <source>
        <strain evidence="2 3">CGMCC 1.9167</strain>
    </source>
</reference>
<name>A0A1I6GK85_9GAMM</name>
<dbReference type="AlphaFoldDB" id="A0A1I6GK85"/>
<sequence length="157" mass="17903">MEKANYKTWLRIESYHTPSSDRLGILLMIKSIALPALLVVLLAFLGFQYYITSVPDLAGPVSVEDSRFIERDNSLLVTLRGSDGERFTVGLRGDIDNDPEETALFFIRNPDLVPYVYWPGLRSNDEKRVLELLEDVVQDQAQDGPVSRIYEVLKNRN</sequence>
<feature type="transmembrane region" description="Helical" evidence="1">
    <location>
        <begin position="32"/>
        <end position="51"/>
    </location>
</feature>
<protein>
    <submittedName>
        <fullName evidence="2">Uncharacterized protein</fullName>
    </submittedName>
</protein>
<evidence type="ECO:0000313" key="2">
    <source>
        <dbReference type="EMBL" id="SFR42467.1"/>
    </source>
</evidence>
<dbReference type="EMBL" id="FOYW01000001">
    <property type="protein sequence ID" value="SFR42467.1"/>
    <property type="molecule type" value="Genomic_DNA"/>
</dbReference>
<proteinExistence type="predicted"/>
<dbReference type="STRING" id="650891.SAMN05216203_0184"/>
<gene>
    <name evidence="2" type="ORF">SAMN05216203_0184</name>
</gene>